<feature type="domain" description="HYR" evidence="4">
    <location>
        <begin position="2217"/>
        <end position="2302"/>
    </location>
</feature>
<dbReference type="GO" id="GO:0007156">
    <property type="term" value="P:homophilic cell adhesion via plasma membrane adhesion molecules"/>
    <property type="evidence" value="ECO:0007669"/>
    <property type="project" value="InterPro"/>
</dbReference>
<dbReference type="GO" id="GO:0016020">
    <property type="term" value="C:membrane"/>
    <property type="evidence" value="ECO:0007669"/>
    <property type="project" value="InterPro"/>
</dbReference>
<sequence length="2537" mass="266250">MIWKITIHSLLGEIKSIPIQQNIRKSLLLLGLLLCTIIGTADLVAQQQDQYIPILDPPGQFEIDGNLTAKDISNGIDWAPEWNGTTYLTGTNNYIFNPVDGTARDPNTSFFTKDPLESSTDDIFVGGLKYTDDPTDWRSKQAGASPGKGDMSTAFYHISRDGNGDQWLFVGSDRLKNNGTSYIDFEFFQGEVFHNPATNEFTTTNPNGKGRSEGDFLISVKYGNGGSDATVQFFIWRNNQFVEYTIASNAVAKGNTTLVRRPFTGSNASVYDAYLFVEAGLNMTSIFNGISEEFCDEIELESLLVKTKTSTSDNAQLIDFIGPVPIDITFGAAIISYDPNPVCENYGQFYEPTIEGVQNGSFSATPGGLAINSTTGVIDIAASAPGIYTITYTYDSYGCNDLISEYEVIIQSQPENPSTNVGYNAGDFTQCFTGQSLDANNAIEPVAGVSTVWYTSETGDTTTTSPTLSSPGTISYWAQAVSVDGGCVSEGRTEIVLQLKAKPEANNDSATTNEDEAVNIDVLANDTDLENDPITITSVSEPGHGKAEITANNQILYTPDANYFGTDTFTYTIDDGNCGSDTATVDITINSVNDLPSAMDDDLTVEEDSGAGLANQVDVSLNDNIGGDGGDADNFAITSQPDNGSVSEVSDGIFQYIPDANYNGTDSFTYTITDVNGDSATATVNITINSVNDVPVANDDNLIVAEDSSAGLSNQVNVAANDDIGGDGGDSDNYSIASLPSNGSITEISDGVFEYVPDPDYYGPDSFSYTITDVDGDTDTATVSITVNPVNDLPVAVNDELSVEEDSGAGAANQVNVAANDDIGGDGGDADNFAIATQPLYGSITEISDGIFEYIPDPDYNGPDSFTYTITDVDGDTDTATVSITVNSVNDLPNAEDDSLTVEEDSGAGVQNQVIVSANDDVGGDGGDGDDYAVATPPSNGSLTEISDGVFQYIPDPDFNGTDSFTYTITDVDGDTDTATVNITVNSVNDLPVAVNDNLAVDEDSQSGPANQVTVSANDYIGGDGGDGDDYALATPPSFGSVTEISDGVFEYIPNPDYNGPDSFTYTITDVDGDSDTATVSVTVNSVNDTPTAEDDSLVVEEDSQSGPDNRITVSANDLLRGDGGDGDDYALASPPSNGTVTEIVDGVFEYIPDPNFNGSDSFTYTITDADGDSVTATVNVTVTPINDLPVAVDDIASTDEDVAVVILVLDNDSDIDGDDLTITGTSNPANGTTSINADGTITYTPDQDYNGQDSFTYTISDGNGGTDTATVQVFIGIVNDPPVADNDAVTTPEDTAIDIDVTANDTDTDGDELEVFSVSDPENGTVVINADNTIKYTPDQDFNGQDSFTYTISDGNGGTDTATVTVTVTPVNDDPVAVNDPASTPEDQSVKINVLANDSDVDGDELSITSVTDPTNGTATINPDGTITYTPDPDYNGEDSFTYTISDGNGGTATATVTVNVTPVDDAPVAENDSLEVDEDSTAGIDNQIDVSQNDYIGGDGGDDDNFSIKTQPEHGTLTEISDGIFEYIPDPDYFGDDSFTYTITDIDGDTDSATVSITVTSVNDVPVAMDDNLSVEEDSGAGMANQVDVSVNDEIGGDGGDGDDYALATPPSHGTVTEISDGVFEYIPDPDYFGEDSFTYSLTDVNGDSSTATVNITVNSVNDNPVAENDTLIVDEDSTAGVDNQVDVSLNDYIGGDGGDDDNYSIATMPEHGSLTEISDGVFEYVPDPDYNGTDSFTYNLTDVNGDPVTATVNISVNSVDDLPVANDDSLTVDEDSTAGIANQVDVSANDDIGGDGGDDDNFTIAIQPENGTLTEITDGVFEYIPNPDFNGTDSFTYTITDVDGDVDTATVNITVNSVDDVPVANDDSLSVDEDSSSGLSNQVNVTLNDDLGGDGGDGDDYEIATQPMHGVVTEIEDGIFEYIPDPDYNGPDSFTYNIIDVDGNTSTATVSVTVNPVNDDPETENDIATTNENTPVDIPVLENDKDIDGDELVVIEVSDPPNGTTSINPDGSITYTPDPDFTGEDTFTYTVSDGNGGEDTGTVTVFVSDESGPQIVCPEADEVSNDEGICGAIYEFTLPEFSDNSGEASIEQIGGPASGEIFPVGPTTLIFRATDSSGNISICTYTVTVIDTEAPVITACAQDMMSVEADNGSCQASSVALEMPAVTDNCTAEEDLVITNDAPEVFELGQTIVTWTITDAAGNSSSCEQIVNVIDTQAPVITACAQDMMSVEADNGSCQASSVALEMPVFTDNCTAEEDLVITNDAPEVFELGQTIVTWTITDAAGNSSSCEQIVNVIDTQAPVITACAQDMMSVEADNGSCQASSVALEMPAVTDNCTAEEDLVITNDAPEVFELGQTIVTWTITDAAGNSSSCEQIVNVIDTQAPVITACAQDMMSVEADNGSCQASSVALEMPAVTDNCTVEEDLVITNDAPEVFELGQTIVTWTITDAAGNSSSCEQIVNVIDTQAPVITACAQDMMSVETDNGSCQASSVSLEMPVVNDNCTAGEDLVVTNDAPEVFELGQTIVTWTIT</sequence>
<protein>
    <submittedName>
        <fullName evidence="5">Tandem-95 repeat protein</fullName>
    </submittedName>
</protein>
<organism evidence="5 6">
    <name type="scientific">Christiangramia aestuarii</name>
    <dbReference type="NCBI Taxonomy" id="1028746"/>
    <lineage>
        <taxon>Bacteria</taxon>
        <taxon>Pseudomonadati</taxon>
        <taxon>Bacteroidota</taxon>
        <taxon>Flavobacteriia</taxon>
        <taxon>Flavobacteriales</taxon>
        <taxon>Flavobacteriaceae</taxon>
        <taxon>Christiangramia</taxon>
    </lineage>
</organism>
<feature type="domain" description="HYR" evidence="4">
    <location>
        <begin position="2385"/>
        <end position="2470"/>
    </location>
</feature>
<dbReference type="InterPro" id="IPR003410">
    <property type="entry name" value="HYR_dom"/>
</dbReference>
<dbReference type="Gene3D" id="2.60.40.2810">
    <property type="match status" value="1"/>
</dbReference>
<feature type="domain" description="Cadherin" evidence="3">
    <location>
        <begin position="1873"/>
        <end position="1966"/>
    </location>
</feature>
<reference evidence="5 6" key="1">
    <citation type="submission" date="2019-07" db="EMBL/GenBank/DDBJ databases">
        <title>Gramella aestuarii sp. nov., isolated from a tidal flat, and emended description of Gramella echinicola.</title>
        <authorList>
            <person name="Liu L."/>
        </authorList>
    </citation>
    <scope>NUCLEOTIDE SEQUENCE [LARGE SCALE GENOMIC DNA]</scope>
    <source>
        <strain evidence="5 6">BS12</strain>
    </source>
</reference>
<comment type="caution">
    <text evidence="5">The sequence shown here is derived from an EMBL/GenBank/DDBJ whole genome shotgun (WGS) entry which is preliminary data.</text>
</comment>
<dbReference type="EMBL" id="VJVW01000003">
    <property type="protein sequence ID" value="MUP42985.1"/>
    <property type="molecule type" value="Genomic_DNA"/>
</dbReference>
<accession>A0A7K1LQ97</accession>
<feature type="non-terminal residue" evidence="5">
    <location>
        <position position="2537"/>
    </location>
</feature>
<dbReference type="Pfam" id="PF17963">
    <property type="entry name" value="Big_9"/>
    <property type="match status" value="16"/>
</dbReference>
<dbReference type="OrthoDB" id="9805017at2"/>
<dbReference type="Gene3D" id="2.60.40.3440">
    <property type="match status" value="15"/>
</dbReference>
<feature type="compositionally biased region" description="Acidic residues" evidence="2">
    <location>
        <begin position="1092"/>
        <end position="1104"/>
    </location>
</feature>
<feature type="domain" description="HYR" evidence="4">
    <location>
        <begin position="2051"/>
        <end position="2134"/>
    </location>
</feature>
<dbReference type="PANTHER" id="PTHR24273">
    <property type="entry name" value="FI04643P-RELATED"/>
    <property type="match status" value="1"/>
</dbReference>
<dbReference type="Pfam" id="PF02494">
    <property type="entry name" value="HYR"/>
    <property type="match status" value="5"/>
</dbReference>
<proteinExistence type="predicted"/>
<gene>
    <name evidence="5" type="ORF">FLP08_10400</name>
</gene>
<evidence type="ECO:0000259" key="4">
    <source>
        <dbReference type="PROSITE" id="PS50825"/>
    </source>
</evidence>
<evidence type="ECO:0000256" key="2">
    <source>
        <dbReference type="SAM" id="MobiDB-lite"/>
    </source>
</evidence>
<dbReference type="PANTHER" id="PTHR24273:SF32">
    <property type="entry name" value="HYALIN"/>
    <property type="match status" value="1"/>
</dbReference>
<dbReference type="InterPro" id="IPR002126">
    <property type="entry name" value="Cadherin-like_dom"/>
</dbReference>
<feature type="domain" description="Cadherin" evidence="3">
    <location>
        <begin position="1377"/>
        <end position="1471"/>
    </location>
</feature>
<dbReference type="PROSITE" id="PS50825">
    <property type="entry name" value="HYR"/>
    <property type="match status" value="3"/>
</dbReference>
<dbReference type="RefSeq" id="WP_156276648.1">
    <property type="nucleotide sequence ID" value="NZ_VJVW01000003.1"/>
</dbReference>
<feature type="domain" description="Cadherin" evidence="3">
    <location>
        <begin position="1284"/>
        <end position="1384"/>
    </location>
</feature>
<evidence type="ECO:0000313" key="5">
    <source>
        <dbReference type="EMBL" id="MUP42985.1"/>
    </source>
</evidence>
<feature type="region of interest" description="Disordered" evidence="2">
    <location>
        <begin position="1865"/>
        <end position="1887"/>
    </location>
</feature>
<dbReference type="PROSITE" id="PS50268">
    <property type="entry name" value="CADHERIN_2"/>
    <property type="match status" value="3"/>
</dbReference>
<dbReference type="Proteomes" id="UP000460416">
    <property type="component" value="Unassembled WGS sequence"/>
</dbReference>
<evidence type="ECO:0000259" key="3">
    <source>
        <dbReference type="PROSITE" id="PS50268"/>
    </source>
</evidence>
<name>A0A7K1LQ97_9FLAO</name>
<dbReference type="GO" id="GO:0005509">
    <property type="term" value="F:calcium ion binding"/>
    <property type="evidence" value="ECO:0007669"/>
    <property type="project" value="InterPro"/>
</dbReference>
<dbReference type="NCBIfam" id="NF012211">
    <property type="entry name" value="tand_rpt_95"/>
    <property type="match status" value="16"/>
</dbReference>
<feature type="region of interest" description="Disordered" evidence="2">
    <location>
        <begin position="1088"/>
        <end position="1113"/>
    </location>
</feature>
<evidence type="ECO:0000313" key="6">
    <source>
        <dbReference type="Proteomes" id="UP000460416"/>
    </source>
</evidence>
<keyword evidence="6" id="KW-1185">Reference proteome</keyword>
<evidence type="ECO:0000256" key="1">
    <source>
        <dbReference type="ARBA" id="ARBA00022737"/>
    </source>
</evidence>
<keyword evidence="1" id="KW-0677">Repeat</keyword>